<dbReference type="Gene3D" id="2.40.70.10">
    <property type="entry name" value="Acid Proteases"/>
    <property type="match status" value="3"/>
</dbReference>
<dbReference type="PANTHER" id="PTHR47967:SF39">
    <property type="entry name" value="ASPARTYL PROTEASE FAMILY PROTEIN, PUTATIVE-RELATED"/>
    <property type="match status" value="1"/>
</dbReference>
<dbReference type="InterPro" id="IPR032861">
    <property type="entry name" value="TAXi_N"/>
</dbReference>
<dbReference type="EMBL" id="JACEGQ020000018">
    <property type="protein sequence ID" value="KAH8481956.1"/>
    <property type="molecule type" value="Genomic_DNA"/>
</dbReference>
<dbReference type="PANTHER" id="PTHR47967">
    <property type="entry name" value="OS07G0603500 PROTEIN-RELATED"/>
    <property type="match status" value="1"/>
</dbReference>
<sequence>MDLKVHGSDSYESMPILTIQVSLPRKTITLSSSSRGQRVSVPDTVFGCGHNNTGFNEHEMGSVGRGGRPSSLTSQIGSYSGSIKFTHCLVPFHTNPNISSKMYSGDGSGIISKGVLSTPLVRKKDPAYYYVALEGISVRGKFLAYSSSGTISKVHFDGGARAPTTTFISPKQDVFCFAMTITDAFMPVACFARGLGSFLLFRPRTSYAMSESMLAGGIFGNFAQSNFRIGFDLDRQTVSFKQVDCTKE</sequence>
<evidence type="ECO:0000313" key="6">
    <source>
        <dbReference type="Proteomes" id="UP000807159"/>
    </source>
</evidence>
<feature type="domain" description="Xylanase inhibitor N-terminal" evidence="4">
    <location>
        <begin position="24"/>
        <end position="105"/>
    </location>
</feature>
<dbReference type="Pfam" id="PF14543">
    <property type="entry name" value="TAXi_N"/>
    <property type="match status" value="1"/>
</dbReference>
<dbReference type="GO" id="GO:0006508">
    <property type="term" value="P:proteolysis"/>
    <property type="evidence" value="ECO:0007669"/>
    <property type="project" value="UniProtKB-KW"/>
</dbReference>
<comment type="caution">
    <text evidence="5">The sequence shown here is derived from an EMBL/GenBank/DDBJ whole genome shotgun (WGS) entry which is preliminary data.</text>
</comment>
<protein>
    <recommendedName>
        <fullName evidence="4">Xylanase inhibitor N-terminal domain-containing protein</fullName>
    </recommendedName>
</protein>
<evidence type="ECO:0000256" key="3">
    <source>
        <dbReference type="ARBA" id="ARBA00022801"/>
    </source>
</evidence>
<dbReference type="AlphaFoldDB" id="A0A8T2WM73"/>
<organism evidence="5 6">
    <name type="scientific">Populus deltoides</name>
    <name type="common">Eastern poplar</name>
    <name type="synonym">Eastern cottonwood</name>
    <dbReference type="NCBI Taxonomy" id="3696"/>
    <lineage>
        <taxon>Eukaryota</taxon>
        <taxon>Viridiplantae</taxon>
        <taxon>Streptophyta</taxon>
        <taxon>Embryophyta</taxon>
        <taxon>Tracheophyta</taxon>
        <taxon>Spermatophyta</taxon>
        <taxon>Magnoliopsida</taxon>
        <taxon>eudicotyledons</taxon>
        <taxon>Gunneridae</taxon>
        <taxon>Pentapetalae</taxon>
        <taxon>rosids</taxon>
        <taxon>fabids</taxon>
        <taxon>Malpighiales</taxon>
        <taxon>Salicaceae</taxon>
        <taxon>Saliceae</taxon>
        <taxon>Populus</taxon>
    </lineage>
</organism>
<keyword evidence="3" id="KW-0378">Hydrolase</keyword>
<dbReference type="GO" id="GO:0008233">
    <property type="term" value="F:peptidase activity"/>
    <property type="evidence" value="ECO:0007669"/>
    <property type="project" value="UniProtKB-KW"/>
</dbReference>
<dbReference type="Proteomes" id="UP000807159">
    <property type="component" value="Chromosome 18"/>
</dbReference>
<proteinExistence type="inferred from homology"/>
<dbReference type="GO" id="GO:0005576">
    <property type="term" value="C:extracellular region"/>
    <property type="evidence" value="ECO:0007669"/>
    <property type="project" value="TreeGrafter"/>
</dbReference>
<evidence type="ECO:0000313" key="5">
    <source>
        <dbReference type="EMBL" id="KAH8481956.1"/>
    </source>
</evidence>
<reference evidence="5" key="1">
    <citation type="journal article" date="2021" name="J. Hered.">
        <title>Genome Assembly of Salicaceae Populus deltoides (Eastern Cottonwood) I-69 Based on Nanopore Sequencing and Hi-C Technologies.</title>
        <authorList>
            <person name="Bai S."/>
            <person name="Wu H."/>
            <person name="Zhang J."/>
            <person name="Pan Z."/>
            <person name="Zhao W."/>
            <person name="Li Z."/>
            <person name="Tong C."/>
        </authorList>
    </citation>
    <scope>NUCLEOTIDE SEQUENCE</scope>
    <source>
        <tissue evidence="5">Leaf</tissue>
    </source>
</reference>
<dbReference type="InterPro" id="IPR021109">
    <property type="entry name" value="Peptidase_aspartic_dom_sf"/>
</dbReference>
<comment type="similarity">
    <text evidence="1">Belongs to the peptidase A1 family.</text>
</comment>
<evidence type="ECO:0000256" key="2">
    <source>
        <dbReference type="ARBA" id="ARBA00022670"/>
    </source>
</evidence>
<dbReference type="SUPFAM" id="SSF50630">
    <property type="entry name" value="Acid proteases"/>
    <property type="match status" value="1"/>
</dbReference>
<dbReference type="InterPro" id="IPR051708">
    <property type="entry name" value="Plant_Aspart_Prot_A1"/>
</dbReference>
<evidence type="ECO:0000259" key="4">
    <source>
        <dbReference type="Pfam" id="PF14543"/>
    </source>
</evidence>
<gene>
    <name evidence="5" type="ORF">H0E87_029421</name>
</gene>
<accession>A0A8T2WM73</accession>
<evidence type="ECO:0000256" key="1">
    <source>
        <dbReference type="ARBA" id="ARBA00007447"/>
    </source>
</evidence>
<keyword evidence="2" id="KW-0645">Protease</keyword>
<keyword evidence="6" id="KW-1185">Reference proteome</keyword>
<name>A0A8T2WM73_POPDE</name>